<keyword evidence="3" id="KW-0963">Cytoplasm</keyword>
<protein>
    <submittedName>
        <fullName evidence="7">DNA-binding protein H-NS</fullName>
    </submittedName>
</protein>
<dbReference type="Gene3D" id="4.10.430.10">
    <property type="entry name" value="Histone-like protein H-NS, C-terminal domain"/>
    <property type="match status" value="1"/>
</dbReference>
<dbReference type="InterPro" id="IPR027444">
    <property type="entry name" value="H-NS_C_dom"/>
</dbReference>
<dbReference type="EMBL" id="OZ026884">
    <property type="protein sequence ID" value="CAL1240460.1"/>
    <property type="molecule type" value="Genomic_DNA"/>
</dbReference>
<dbReference type="Proteomes" id="UP001497493">
    <property type="component" value="Chromosome"/>
</dbReference>
<dbReference type="InterPro" id="IPR037150">
    <property type="entry name" value="H-NS_C_dom_sf"/>
</dbReference>
<feature type="region of interest" description="Disordered" evidence="5">
    <location>
        <begin position="56"/>
        <end position="84"/>
    </location>
</feature>
<evidence type="ECO:0000313" key="7">
    <source>
        <dbReference type="EMBL" id="CAL1240460.1"/>
    </source>
</evidence>
<evidence type="ECO:0000256" key="4">
    <source>
        <dbReference type="ARBA" id="ARBA00023125"/>
    </source>
</evidence>
<dbReference type="Pfam" id="PF00816">
    <property type="entry name" value="Histone_HNS"/>
    <property type="match status" value="1"/>
</dbReference>
<gene>
    <name evidence="7" type="ORF">MECH1_V1_1684</name>
</gene>
<keyword evidence="4 7" id="KW-0238">DNA-binding</keyword>
<accession>A0ABP1CB10</accession>
<keyword evidence="8" id="KW-1185">Reference proteome</keyword>
<dbReference type="RefSeq" id="WP_348757056.1">
    <property type="nucleotide sequence ID" value="NZ_OZ026884.1"/>
</dbReference>
<evidence type="ECO:0000259" key="6">
    <source>
        <dbReference type="SMART" id="SM00528"/>
    </source>
</evidence>
<evidence type="ECO:0000313" key="8">
    <source>
        <dbReference type="Proteomes" id="UP001497493"/>
    </source>
</evidence>
<dbReference type="PANTHER" id="PTHR38097:SF2">
    <property type="entry name" value="DNA-BINDING PROTEIN STPA"/>
    <property type="match status" value="1"/>
</dbReference>
<dbReference type="PANTHER" id="PTHR38097">
    <property type="match status" value="1"/>
</dbReference>
<sequence>MSENIAALSEQELAELIAKASRELEAKRHGKKREVIAQIKELAASIGVHVEISEGEKKPASRKGSTVPIKYRDPTNPKNAWTGRGMKPRWLSALLEQGHSLDEFRV</sequence>
<comment type="similarity">
    <text evidence="2">Belongs to the histone-like protein H-NS family.</text>
</comment>
<evidence type="ECO:0000256" key="2">
    <source>
        <dbReference type="ARBA" id="ARBA00010610"/>
    </source>
</evidence>
<dbReference type="SMART" id="SM00528">
    <property type="entry name" value="HNS"/>
    <property type="match status" value="1"/>
</dbReference>
<feature type="domain" description="DNA-binding protein H-NS-like C-terminal" evidence="6">
    <location>
        <begin position="61"/>
        <end position="106"/>
    </location>
</feature>
<comment type="subcellular location">
    <subcellularLocation>
        <location evidence="1">Cytoplasm</location>
        <location evidence="1">Nucleoid</location>
    </subcellularLocation>
</comment>
<evidence type="ECO:0000256" key="3">
    <source>
        <dbReference type="ARBA" id="ARBA00022490"/>
    </source>
</evidence>
<reference evidence="7 8" key="1">
    <citation type="submission" date="2024-04" db="EMBL/GenBank/DDBJ databases">
        <authorList>
            <person name="Cremers G."/>
        </authorList>
    </citation>
    <scope>NUCLEOTIDE SEQUENCE [LARGE SCALE GENOMIC DNA]</scope>
    <source>
        <strain evidence="7">MeCH1-AG</strain>
    </source>
</reference>
<evidence type="ECO:0000256" key="1">
    <source>
        <dbReference type="ARBA" id="ARBA00004453"/>
    </source>
</evidence>
<organism evidence="7 8">
    <name type="scientific">Candidatus Methylocalor cossyra</name>
    <dbReference type="NCBI Taxonomy" id="3108543"/>
    <lineage>
        <taxon>Bacteria</taxon>
        <taxon>Pseudomonadati</taxon>
        <taxon>Pseudomonadota</taxon>
        <taxon>Gammaproteobacteria</taxon>
        <taxon>Methylococcales</taxon>
        <taxon>Methylococcaceae</taxon>
        <taxon>Candidatus Methylocalor</taxon>
    </lineage>
</organism>
<name>A0ABP1CB10_9GAMM</name>
<dbReference type="GO" id="GO:0003677">
    <property type="term" value="F:DNA binding"/>
    <property type="evidence" value="ECO:0007669"/>
    <property type="project" value="UniProtKB-KW"/>
</dbReference>
<dbReference type="SUPFAM" id="SSF81273">
    <property type="entry name" value="H-NS histone-like proteins"/>
    <property type="match status" value="1"/>
</dbReference>
<evidence type="ECO:0000256" key="5">
    <source>
        <dbReference type="SAM" id="MobiDB-lite"/>
    </source>
</evidence>
<proteinExistence type="inferred from homology"/>